<protein>
    <recommendedName>
        <fullName evidence="3">SIR2-like domain-containing protein</fullName>
    </recommendedName>
</protein>
<dbReference type="EMBL" id="CP072842">
    <property type="protein sequence ID" value="QTV05351.1"/>
    <property type="molecule type" value="Genomic_DNA"/>
</dbReference>
<sequence length="258" mass="30287">MMENYFNDLVLNNDTNFYLGTGNPSSKILIIGKESAIDKISNYEQYEREILNNALDWKKNIEDNIHQDSVTSWFIDYPLYNPLYPYKGQLNKIQNKRTGNNGGTSRTFYNYQKLLDKIYNENRKSSNINFHEKCFITELNSSTAKYSHLVNTIDRKNSINNRQELLTHPYYQSFPIVLFAVGNYVRDFNIDIQKLFNVKFDAETGTLPITKTNYINLHYDDITNPSRLVIHTNQLSINISDLLLNELSQYIREHLELI</sequence>
<organism evidence="1 2">
    <name type="scientific">Faecalibacter bovis</name>
    <dbReference type="NCBI Taxonomy" id="2898187"/>
    <lineage>
        <taxon>Bacteria</taxon>
        <taxon>Pseudomonadati</taxon>
        <taxon>Bacteroidota</taxon>
        <taxon>Flavobacteriia</taxon>
        <taxon>Flavobacteriales</taxon>
        <taxon>Weeksellaceae</taxon>
        <taxon>Faecalibacter</taxon>
    </lineage>
</organism>
<dbReference type="Proteomes" id="UP000672011">
    <property type="component" value="Chromosome"/>
</dbReference>
<dbReference type="RefSeq" id="WP_230475985.1">
    <property type="nucleotide sequence ID" value="NZ_CP072842.1"/>
</dbReference>
<evidence type="ECO:0008006" key="3">
    <source>
        <dbReference type="Google" id="ProtNLM"/>
    </source>
</evidence>
<reference evidence="2" key="2">
    <citation type="submission" date="2021-04" db="EMBL/GenBank/DDBJ databases">
        <title>Taxonomy of Flavobacteriaceae bacterium ZY171143.</title>
        <authorList>
            <person name="Li F."/>
        </authorList>
    </citation>
    <scope>NUCLEOTIDE SEQUENCE [LARGE SCALE GENOMIC DNA]</scope>
    <source>
        <strain evidence="2">ZY171143</strain>
    </source>
</reference>
<evidence type="ECO:0000313" key="1">
    <source>
        <dbReference type="EMBL" id="QTV05351.1"/>
    </source>
</evidence>
<evidence type="ECO:0000313" key="2">
    <source>
        <dbReference type="Proteomes" id="UP000672011"/>
    </source>
</evidence>
<accession>A0ABX7XBQ3</accession>
<name>A0ABX7XBQ3_9FLAO</name>
<gene>
    <name evidence="1" type="ORF">J9309_11315</name>
</gene>
<proteinExistence type="predicted"/>
<reference evidence="1 2" key="1">
    <citation type="journal article" date="2021" name="Int. J. Syst. Evol. Microbiol.">
        <title>Faecalibacter bovis sp. nov., isolated from cow faeces.</title>
        <authorList>
            <person name="Li F."/>
            <person name="Zhao W."/>
            <person name="Hong Q."/>
            <person name="Shao Q."/>
            <person name="Song J."/>
            <person name="Yang S."/>
        </authorList>
    </citation>
    <scope>NUCLEOTIDE SEQUENCE [LARGE SCALE GENOMIC DNA]</scope>
    <source>
        <strain evidence="1 2">ZY171143</strain>
    </source>
</reference>
<keyword evidence="2" id="KW-1185">Reference proteome</keyword>